<dbReference type="Pfam" id="PF08448">
    <property type="entry name" value="PAS_4"/>
    <property type="match status" value="1"/>
</dbReference>
<dbReference type="Gene3D" id="3.30.450.20">
    <property type="entry name" value="PAS domain"/>
    <property type="match status" value="2"/>
</dbReference>
<dbReference type="PROSITE" id="PS50113">
    <property type="entry name" value="PAC"/>
    <property type="match status" value="2"/>
</dbReference>
<dbReference type="Proteomes" id="UP000304912">
    <property type="component" value="Chromosome"/>
</dbReference>
<gene>
    <name evidence="5" type="ORF">FBQ74_01400</name>
</gene>
<dbReference type="InterPro" id="IPR000014">
    <property type="entry name" value="PAS"/>
</dbReference>
<dbReference type="PROSITE" id="PS50112">
    <property type="entry name" value="PAS"/>
    <property type="match status" value="1"/>
</dbReference>
<keyword evidence="1" id="KW-0807">Transducer</keyword>
<proteinExistence type="predicted"/>
<dbReference type="OrthoDB" id="9765776at2"/>
<feature type="domain" description="PAS" evidence="3">
    <location>
        <begin position="38"/>
        <end position="68"/>
    </location>
</feature>
<dbReference type="InterPro" id="IPR035965">
    <property type="entry name" value="PAS-like_dom_sf"/>
</dbReference>
<dbReference type="InterPro" id="IPR000700">
    <property type="entry name" value="PAS-assoc_C"/>
</dbReference>
<accession>A0A5B7Y9U0</accession>
<dbReference type="SMART" id="SM00091">
    <property type="entry name" value="PAS"/>
    <property type="match status" value="2"/>
</dbReference>
<evidence type="ECO:0000313" key="6">
    <source>
        <dbReference type="Proteomes" id="UP000304912"/>
    </source>
</evidence>
<evidence type="ECO:0000313" key="5">
    <source>
        <dbReference type="EMBL" id="QCZ92210.1"/>
    </source>
</evidence>
<evidence type="ECO:0000256" key="1">
    <source>
        <dbReference type="PROSITE-ProRule" id="PRU00284"/>
    </source>
</evidence>
<dbReference type="PROSITE" id="PS50111">
    <property type="entry name" value="CHEMOTAXIS_TRANSDUC_2"/>
    <property type="match status" value="1"/>
</dbReference>
<feature type="domain" description="PAC" evidence="4">
    <location>
        <begin position="97"/>
        <end position="149"/>
    </location>
</feature>
<dbReference type="InterPro" id="IPR004089">
    <property type="entry name" value="MCPsignal_dom"/>
</dbReference>
<sequence length="434" mass="47757">MEMLMLFLRKKELPAAPRDTLTQERTDNFMAIVGHMGMIAFELDGTVLDVNDAFLDVVGYSRHEVVGKHHRTFCKPALVNSEQYRKFWQDLKAGKSFKGQFERINKSGSTLWLEATYFPVKDELGNVIRVIKLATDITKEHLKAIENEALLSALGQSMAVITFTTDGNILNANENFLNTMKVTLSDIIGKHHRIFCAEDFYREQPDFWRKLAAGEFQAGKFRRFNGNKQEVWLEATYNPIRDNAGNVERIVKFATDITPRIQAATNAINLASDTSATTSQYTDEAISSLASAQDISAAIRQQVTVANESSEKLAAQATDIRNIVGTIRSIAEQTNLLSLNAAIEAARAGEAGRGFAVVADEVRTLAARASDATQDIEDVVTTNSGLIDDINAQMNDIDKTASQGQDAVTSVSGSVEQVKSGMQSLIQAVKKLVQ</sequence>
<dbReference type="Gene3D" id="1.10.287.950">
    <property type="entry name" value="Methyl-accepting chemotaxis protein"/>
    <property type="match status" value="1"/>
</dbReference>
<dbReference type="GO" id="GO:0007165">
    <property type="term" value="P:signal transduction"/>
    <property type="evidence" value="ECO:0007669"/>
    <property type="project" value="UniProtKB-KW"/>
</dbReference>
<dbReference type="InterPro" id="IPR001610">
    <property type="entry name" value="PAC"/>
</dbReference>
<dbReference type="GO" id="GO:0006935">
    <property type="term" value="P:chemotaxis"/>
    <property type="evidence" value="ECO:0007669"/>
    <property type="project" value="UniProtKB-ARBA"/>
</dbReference>
<evidence type="ECO:0000259" key="3">
    <source>
        <dbReference type="PROSITE" id="PS50112"/>
    </source>
</evidence>
<organism evidence="5 6">
    <name type="scientific">Salinimonas iocasae</name>
    <dbReference type="NCBI Taxonomy" id="2572577"/>
    <lineage>
        <taxon>Bacteria</taxon>
        <taxon>Pseudomonadati</taxon>
        <taxon>Pseudomonadota</taxon>
        <taxon>Gammaproteobacteria</taxon>
        <taxon>Alteromonadales</taxon>
        <taxon>Alteromonadaceae</taxon>
        <taxon>Alteromonas/Salinimonas group</taxon>
        <taxon>Salinimonas</taxon>
    </lineage>
</organism>
<dbReference type="Pfam" id="PF00015">
    <property type="entry name" value="MCPsignal"/>
    <property type="match status" value="1"/>
</dbReference>
<dbReference type="GO" id="GO:0016020">
    <property type="term" value="C:membrane"/>
    <property type="evidence" value="ECO:0007669"/>
    <property type="project" value="InterPro"/>
</dbReference>
<protein>
    <submittedName>
        <fullName evidence="5">PAS domain S-box protein</fullName>
    </submittedName>
</protein>
<dbReference type="SUPFAM" id="SSF58104">
    <property type="entry name" value="Methyl-accepting chemotaxis protein (MCP) signaling domain"/>
    <property type="match status" value="1"/>
</dbReference>
<dbReference type="PANTHER" id="PTHR24422:SF10">
    <property type="entry name" value="CHEMOTAXIS PROTEIN METHYLTRANSFERASE 2"/>
    <property type="match status" value="1"/>
</dbReference>
<dbReference type="SMART" id="SM00086">
    <property type="entry name" value="PAC"/>
    <property type="match status" value="2"/>
</dbReference>
<dbReference type="NCBIfam" id="TIGR00229">
    <property type="entry name" value="sensory_box"/>
    <property type="match status" value="2"/>
</dbReference>
<dbReference type="Pfam" id="PF13426">
    <property type="entry name" value="PAS_9"/>
    <property type="match status" value="1"/>
</dbReference>
<dbReference type="KEGG" id="salk:FBQ74_01400"/>
<dbReference type="SMART" id="SM00283">
    <property type="entry name" value="MA"/>
    <property type="match status" value="1"/>
</dbReference>
<evidence type="ECO:0000259" key="2">
    <source>
        <dbReference type="PROSITE" id="PS50111"/>
    </source>
</evidence>
<feature type="domain" description="Methyl-accepting transducer" evidence="2">
    <location>
        <begin position="242"/>
        <end position="434"/>
    </location>
</feature>
<dbReference type="InterPro" id="IPR013656">
    <property type="entry name" value="PAS_4"/>
</dbReference>
<feature type="domain" description="PAC" evidence="4">
    <location>
        <begin position="217"/>
        <end position="269"/>
    </location>
</feature>
<dbReference type="CDD" id="cd00130">
    <property type="entry name" value="PAS"/>
    <property type="match status" value="2"/>
</dbReference>
<name>A0A5B7Y9U0_9ALTE</name>
<dbReference type="EMBL" id="CP039852">
    <property type="protein sequence ID" value="QCZ92210.1"/>
    <property type="molecule type" value="Genomic_DNA"/>
</dbReference>
<evidence type="ECO:0000259" key="4">
    <source>
        <dbReference type="PROSITE" id="PS50113"/>
    </source>
</evidence>
<dbReference type="InterPro" id="IPR050903">
    <property type="entry name" value="Bact_Chemotaxis_MeTrfase"/>
</dbReference>
<dbReference type="PANTHER" id="PTHR24422">
    <property type="entry name" value="CHEMOTAXIS PROTEIN METHYLTRANSFERASE"/>
    <property type="match status" value="1"/>
</dbReference>
<dbReference type="SUPFAM" id="SSF55785">
    <property type="entry name" value="PYP-like sensor domain (PAS domain)"/>
    <property type="match status" value="2"/>
</dbReference>
<dbReference type="AlphaFoldDB" id="A0A5B7Y9U0"/>
<reference evidence="5 6" key="1">
    <citation type="submission" date="2019-04" db="EMBL/GenBank/DDBJ databases">
        <title>Salinimonas iocasae sp. nov., a halophilic bacterium isolated from the outer tube casing of tubeworms in Okinawa Trough.</title>
        <authorList>
            <person name="Zhang H."/>
            <person name="Wang H."/>
            <person name="Li C."/>
        </authorList>
    </citation>
    <scope>NUCLEOTIDE SEQUENCE [LARGE SCALE GENOMIC DNA]</scope>
    <source>
        <strain evidence="5 6">KX18D6</strain>
    </source>
</reference>
<keyword evidence="6" id="KW-1185">Reference proteome</keyword>